<evidence type="ECO:0000313" key="2">
    <source>
        <dbReference type="Proteomes" id="UP000799770"/>
    </source>
</evidence>
<proteinExistence type="predicted"/>
<dbReference type="Proteomes" id="UP000799770">
    <property type="component" value="Unassembled WGS sequence"/>
</dbReference>
<protein>
    <submittedName>
        <fullName evidence="1">Uncharacterized protein</fullName>
    </submittedName>
</protein>
<gene>
    <name evidence="1" type="ORF">BDV96DRAFT_175176</name>
</gene>
<dbReference type="AlphaFoldDB" id="A0A6A5Z012"/>
<name>A0A6A5Z012_9PLEO</name>
<reference evidence="1" key="1">
    <citation type="journal article" date="2020" name="Stud. Mycol.">
        <title>101 Dothideomycetes genomes: a test case for predicting lifestyles and emergence of pathogens.</title>
        <authorList>
            <person name="Haridas S."/>
            <person name="Albert R."/>
            <person name="Binder M."/>
            <person name="Bloem J."/>
            <person name="Labutti K."/>
            <person name="Salamov A."/>
            <person name="Andreopoulos B."/>
            <person name="Baker S."/>
            <person name="Barry K."/>
            <person name="Bills G."/>
            <person name="Bluhm B."/>
            <person name="Cannon C."/>
            <person name="Castanera R."/>
            <person name="Culley D."/>
            <person name="Daum C."/>
            <person name="Ezra D."/>
            <person name="Gonzalez J."/>
            <person name="Henrissat B."/>
            <person name="Kuo A."/>
            <person name="Liang C."/>
            <person name="Lipzen A."/>
            <person name="Lutzoni F."/>
            <person name="Magnuson J."/>
            <person name="Mondo S."/>
            <person name="Nolan M."/>
            <person name="Ohm R."/>
            <person name="Pangilinan J."/>
            <person name="Park H.-J."/>
            <person name="Ramirez L."/>
            <person name="Alfaro M."/>
            <person name="Sun H."/>
            <person name="Tritt A."/>
            <person name="Yoshinaga Y."/>
            <person name="Zwiers L.-H."/>
            <person name="Turgeon B."/>
            <person name="Goodwin S."/>
            <person name="Spatafora J."/>
            <person name="Crous P."/>
            <person name="Grigoriev I."/>
        </authorList>
    </citation>
    <scope>NUCLEOTIDE SEQUENCE</scope>
    <source>
        <strain evidence="1">CBS 627.86</strain>
    </source>
</reference>
<evidence type="ECO:0000313" key="1">
    <source>
        <dbReference type="EMBL" id="KAF2111681.1"/>
    </source>
</evidence>
<organism evidence="1 2">
    <name type="scientific">Lophiotrema nucula</name>
    <dbReference type="NCBI Taxonomy" id="690887"/>
    <lineage>
        <taxon>Eukaryota</taxon>
        <taxon>Fungi</taxon>
        <taxon>Dikarya</taxon>
        <taxon>Ascomycota</taxon>
        <taxon>Pezizomycotina</taxon>
        <taxon>Dothideomycetes</taxon>
        <taxon>Pleosporomycetidae</taxon>
        <taxon>Pleosporales</taxon>
        <taxon>Lophiotremataceae</taxon>
        <taxon>Lophiotrema</taxon>
    </lineage>
</organism>
<accession>A0A6A5Z012</accession>
<keyword evidence="2" id="KW-1185">Reference proteome</keyword>
<sequence>MHTQTASNNRCIRSPHTLLFHSRPRQDLTNFPKEALCIAHQGSMVWSCISIFNLLSFALSSGGRRLCVSLRGVWGSNGIWTVLKRQNGLDGRFRSISYRESRLRSGADQKIDTFVIASSRFRPTLYLLRPYLHHFPTGKNGSQTLNIWGLRDMMHVNWRSETILCFLSTFQRLARRVEGSVPI</sequence>
<dbReference type="EMBL" id="ML977333">
    <property type="protein sequence ID" value="KAF2111681.1"/>
    <property type="molecule type" value="Genomic_DNA"/>
</dbReference>